<sequence>MAEIMRAPAVAGTFYEGTAAALSRQIEDCYTHPLGPGKVPQLSSKKEGNILGLVSPHAGYAYSGPVAAWGFHQVIRGQIPEVVVILGPNHRGFGASIAVSAKGGWKTPLGKIQVDEELAKEIVEISPLVRFDDKAHQREHSLEVQLPFLQYSYGESFRIVPICMMEQDQSIASKLGEVLSQVLGGKNSLIIASTDFTHYQPKDIAERQDKKALTAILALSPGNLNHAVSRYRISMCGLGPVMAMLTAASLLGAKTARLLKYATSGDISGDYEAVVGYASVVVEK</sequence>
<dbReference type="Gene3D" id="3.40.830.10">
    <property type="entry name" value="LigB-like"/>
    <property type="match status" value="1"/>
</dbReference>
<name>A0A0F9LIM6_9ZZZZ</name>
<comment type="similarity">
    <text evidence="1">Belongs to the MEMO1 family.</text>
</comment>
<evidence type="ECO:0000313" key="2">
    <source>
        <dbReference type="EMBL" id="KKM93278.1"/>
    </source>
</evidence>
<dbReference type="PANTHER" id="PTHR11060:SF0">
    <property type="entry name" value="PROTEIN MEMO1"/>
    <property type="match status" value="1"/>
</dbReference>
<dbReference type="NCBIfam" id="TIGR04336">
    <property type="entry name" value="AmmeMemoSam_B"/>
    <property type="match status" value="1"/>
</dbReference>
<dbReference type="AlphaFoldDB" id="A0A0F9LIM6"/>
<dbReference type="HAMAP" id="MF_00055">
    <property type="entry name" value="MEMO1"/>
    <property type="match status" value="1"/>
</dbReference>
<dbReference type="InterPro" id="IPR002737">
    <property type="entry name" value="MEMO1_fam"/>
</dbReference>
<proteinExistence type="inferred from homology"/>
<dbReference type="CDD" id="cd07361">
    <property type="entry name" value="MEMO_like"/>
    <property type="match status" value="1"/>
</dbReference>
<dbReference type="PANTHER" id="PTHR11060">
    <property type="entry name" value="PROTEIN MEMO1"/>
    <property type="match status" value="1"/>
</dbReference>
<dbReference type="Pfam" id="PF01875">
    <property type="entry name" value="Memo"/>
    <property type="match status" value="1"/>
</dbReference>
<gene>
    <name evidence="2" type="ORF">LCGC14_1209970</name>
</gene>
<accession>A0A0F9LIM6</accession>
<reference evidence="2" key="1">
    <citation type="journal article" date="2015" name="Nature">
        <title>Complex archaea that bridge the gap between prokaryotes and eukaryotes.</title>
        <authorList>
            <person name="Spang A."/>
            <person name="Saw J.H."/>
            <person name="Jorgensen S.L."/>
            <person name="Zaremba-Niedzwiedzka K."/>
            <person name="Martijn J."/>
            <person name="Lind A.E."/>
            <person name="van Eijk R."/>
            <person name="Schleper C."/>
            <person name="Guy L."/>
            <person name="Ettema T.J."/>
        </authorList>
    </citation>
    <scope>NUCLEOTIDE SEQUENCE</scope>
</reference>
<protein>
    <recommendedName>
        <fullName evidence="3">MEMO1 family protein</fullName>
    </recommendedName>
</protein>
<comment type="caution">
    <text evidence="2">The sequence shown here is derived from an EMBL/GenBank/DDBJ whole genome shotgun (WGS) entry which is preliminary data.</text>
</comment>
<dbReference type="EMBL" id="LAZR01006287">
    <property type="protein sequence ID" value="KKM93278.1"/>
    <property type="molecule type" value="Genomic_DNA"/>
</dbReference>
<evidence type="ECO:0000256" key="1">
    <source>
        <dbReference type="ARBA" id="ARBA00006315"/>
    </source>
</evidence>
<evidence type="ECO:0008006" key="3">
    <source>
        <dbReference type="Google" id="ProtNLM"/>
    </source>
</evidence>
<organism evidence="2">
    <name type="scientific">marine sediment metagenome</name>
    <dbReference type="NCBI Taxonomy" id="412755"/>
    <lineage>
        <taxon>unclassified sequences</taxon>
        <taxon>metagenomes</taxon>
        <taxon>ecological metagenomes</taxon>
    </lineage>
</organism>